<dbReference type="EMBL" id="SODL02000003">
    <property type="protein sequence ID" value="MCP2367979.1"/>
    <property type="molecule type" value="Genomic_DNA"/>
</dbReference>
<keyword evidence="5" id="KW-1185">Reference proteome</keyword>
<evidence type="ECO:0000313" key="4">
    <source>
        <dbReference type="Proteomes" id="UP000199482"/>
    </source>
</evidence>
<dbReference type="EMBL" id="LT629755">
    <property type="protein sequence ID" value="SDS06945.1"/>
    <property type="molecule type" value="Genomic_DNA"/>
</dbReference>
<gene>
    <name evidence="2" type="ORF">BCL57_002138</name>
    <name evidence="3" type="ORF">SAMN04489721_0722</name>
</gene>
<organism evidence="3 4">
    <name type="scientific">Agromyces flavus</name>
    <dbReference type="NCBI Taxonomy" id="589382"/>
    <lineage>
        <taxon>Bacteria</taxon>
        <taxon>Bacillati</taxon>
        <taxon>Actinomycetota</taxon>
        <taxon>Actinomycetes</taxon>
        <taxon>Micrococcales</taxon>
        <taxon>Microbacteriaceae</taxon>
        <taxon>Agromyces</taxon>
    </lineage>
</organism>
<reference evidence="3" key="1">
    <citation type="submission" date="2016-10" db="EMBL/GenBank/DDBJ databases">
        <authorList>
            <person name="de Groot N.N."/>
        </authorList>
    </citation>
    <scope>NUCLEOTIDE SEQUENCE [LARGE SCALE GENOMIC DNA]</scope>
    <source>
        <strain evidence="3">CPCC 202695</strain>
    </source>
</reference>
<dbReference type="Proteomes" id="UP000199482">
    <property type="component" value="Chromosome I"/>
</dbReference>
<evidence type="ECO:0000256" key="1">
    <source>
        <dbReference type="SAM" id="MobiDB-lite"/>
    </source>
</evidence>
<dbReference type="AlphaFoldDB" id="A0A1H1P7J3"/>
<reference evidence="2" key="3">
    <citation type="submission" date="2022-06" db="EMBL/GenBank/DDBJ databases">
        <title>Genomic Encyclopedia of Type Strains, Phase III (KMG-III): the genomes of soil and plant-associated and newly described type strains.</title>
        <authorList>
            <person name="Whitman W."/>
        </authorList>
    </citation>
    <scope>NUCLEOTIDE SEQUENCE</scope>
    <source>
        <strain evidence="2">CPCC 202695</strain>
    </source>
</reference>
<evidence type="ECO:0000313" key="2">
    <source>
        <dbReference type="EMBL" id="MCP2367979.1"/>
    </source>
</evidence>
<dbReference type="RefSeq" id="WP_092669349.1">
    <property type="nucleotide sequence ID" value="NZ_BMDN01000003.1"/>
</dbReference>
<proteinExistence type="predicted"/>
<dbReference type="Proteomes" id="UP000893823">
    <property type="component" value="Unassembled WGS sequence"/>
</dbReference>
<evidence type="ECO:0000313" key="3">
    <source>
        <dbReference type="EMBL" id="SDS06945.1"/>
    </source>
</evidence>
<dbReference type="NCBIfam" id="NF046112">
    <property type="entry name" value="MSMEG_6209_Nter"/>
    <property type="match status" value="1"/>
</dbReference>
<dbReference type="OrthoDB" id="4277148at2"/>
<reference evidence="4" key="2">
    <citation type="submission" date="2016-10" db="EMBL/GenBank/DDBJ databases">
        <authorList>
            <person name="Varghese N."/>
            <person name="Submissions S."/>
        </authorList>
    </citation>
    <scope>NUCLEOTIDE SEQUENCE [LARGE SCALE GENOMIC DNA]</scope>
    <source>
        <strain evidence="4">CPCC 202695</strain>
    </source>
</reference>
<feature type="compositionally biased region" description="Basic and acidic residues" evidence="1">
    <location>
        <begin position="80"/>
        <end position="102"/>
    </location>
</feature>
<accession>A0A1H1P7J3</accession>
<feature type="region of interest" description="Disordered" evidence="1">
    <location>
        <begin position="59"/>
        <end position="114"/>
    </location>
</feature>
<evidence type="ECO:0000313" key="5">
    <source>
        <dbReference type="Proteomes" id="UP000893823"/>
    </source>
</evidence>
<sequence length="114" mass="12862">MTTGPDEQQAMEHVAARLMEQYPDATRERVDEVVDEEHQRYDGRPVRDFVPVLVERAAKDRLGKETTAAPRGRGADATAEQDRSEPQEIDPMERERQKERHSGFLFGDLGGGPS</sequence>
<protein>
    <submittedName>
        <fullName evidence="3">Uncharacterized protein</fullName>
    </submittedName>
</protein>
<dbReference type="Gene3D" id="1.10.8.1060">
    <property type="entry name" value="Corynebacterium glutamicum thioredoxin-dependent arsenate reductase, N-terminal domain"/>
    <property type="match status" value="1"/>
</dbReference>
<name>A0A1H1P7J3_9MICO</name>